<accession>C5TBM7</accession>
<proteinExistence type="predicted"/>
<keyword evidence="2" id="KW-1185">Reference proteome</keyword>
<name>C5TBM7_ACIDE</name>
<keyword evidence="1" id="KW-0436">Ligase</keyword>
<dbReference type="EMBL" id="ACQT01000351">
    <property type="protein sequence ID" value="EER58123.1"/>
    <property type="molecule type" value="Genomic_DNA"/>
</dbReference>
<evidence type="ECO:0000313" key="2">
    <source>
        <dbReference type="Proteomes" id="UP000003856"/>
    </source>
</evidence>
<dbReference type="Proteomes" id="UP000003856">
    <property type="component" value="Unassembled WGS sequence"/>
</dbReference>
<organism evidence="1 2">
    <name type="scientific">Acidovorax delafieldii 2AN</name>
    <dbReference type="NCBI Taxonomy" id="573060"/>
    <lineage>
        <taxon>Bacteria</taxon>
        <taxon>Pseudomonadati</taxon>
        <taxon>Pseudomonadota</taxon>
        <taxon>Betaproteobacteria</taxon>
        <taxon>Burkholderiales</taxon>
        <taxon>Comamonadaceae</taxon>
        <taxon>Acidovorax</taxon>
    </lineage>
</organism>
<reference evidence="1 2" key="1">
    <citation type="submission" date="2009-05" db="EMBL/GenBank/DDBJ databases">
        <title>The draft genome of Acidovorax delafieldii 2AN.</title>
        <authorList>
            <consortium name="US DOE Joint Genome Institute (JGI-PGF)"/>
            <person name="Lucas S."/>
            <person name="Copeland A."/>
            <person name="Lapidus A."/>
            <person name="Glavina del Rio T."/>
            <person name="Tice H."/>
            <person name="Bruce D."/>
            <person name="Goodwin L."/>
            <person name="Pitluck S."/>
            <person name="Larimer F."/>
            <person name="Land M.L."/>
            <person name="Hauser L."/>
            <person name="Shelobolina E.S."/>
            <person name="Picardal F."/>
            <person name="Roden E."/>
            <person name="Emerson D."/>
        </authorList>
    </citation>
    <scope>NUCLEOTIDE SEQUENCE [LARGE SCALE GENOMIC DNA]</scope>
    <source>
        <strain evidence="1 2">2AN</strain>
    </source>
</reference>
<protein>
    <submittedName>
        <fullName evidence="1">AMP-dependent synthetase and ligase</fullName>
    </submittedName>
</protein>
<sequence length="36" mass="4124">MNERIHHLLDRWLAEAPQQPFIHLPGGRSLSFADLG</sequence>
<gene>
    <name evidence="1" type="ORF">AcdelDRAFT_4307</name>
</gene>
<dbReference type="AlphaFoldDB" id="C5TBM7"/>
<feature type="non-terminal residue" evidence="1">
    <location>
        <position position="36"/>
    </location>
</feature>
<dbReference type="GO" id="GO:0016874">
    <property type="term" value="F:ligase activity"/>
    <property type="evidence" value="ECO:0007669"/>
    <property type="project" value="UniProtKB-KW"/>
</dbReference>
<comment type="caution">
    <text evidence="1">The sequence shown here is derived from an EMBL/GenBank/DDBJ whole genome shotgun (WGS) entry which is preliminary data.</text>
</comment>
<dbReference type="PATRIC" id="fig|573060.9.peg.621"/>
<evidence type="ECO:0000313" key="1">
    <source>
        <dbReference type="EMBL" id="EER58123.1"/>
    </source>
</evidence>